<sequence>MKKDLSNLLKKETLPPGFESLDNAKEYLARYLINYINIELQGLPKEEWTKTLETWGKICAFAKGLIQKSEKERNKLYDKLGFDMMMQGIAEDVRQTFIGMLSLGILKESEPPQNLILRAVELIKDNDDLLKRWELSPEIVNFIYNFFSKNPGKT</sequence>
<organism evidence="1 2">
    <name type="scientific">Hydrogenivirga caldilitoris</name>
    <dbReference type="NCBI Taxonomy" id="246264"/>
    <lineage>
        <taxon>Bacteria</taxon>
        <taxon>Pseudomonadati</taxon>
        <taxon>Aquificota</taxon>
        <taxon>Aquificia</taxon>
        <taxon>Aquificales</taxon>
        <taxon>Aquificaceae</taxon>
        <taxon>Hydrogenivirga</taxon>
    </lineage>
</organism>
<reference evidence="1 2" key="1">
    <citation type="submission" date="2018-10" db="EMBL/GenBank/DDBJ databases">
        <title>Genomic Encyclopedia of Archaeal and Bacterial Type Strains, Phase II (KMG-II): from individual species to whole genera.</title>
        <authorList>
            <person name="Goeker M."/>
        </authorList>
    </citation>
    <scope>NUCLEOTIDE SEQUENCE [LARGE SCALE GENOMIC DNA]</scope>
    <source>
        <strain evidence="1 2">DSM 16510</strain>
    </source>
</reference>
<dbReference type="Proteomes" id="UP000267841">
    <property type="component" value="Unassembled WGS sequence"/>
</dbReference>
<dbReference type="AlphaFoldDB" id="A0A497XRH5"/>
<protein>
    <submittedName>
        <fullName evidence="1">Uncharacterized protein</fullName>
    </submittedName>
</protein>
<proteinExistence type="predicted"/>
<name>A0A497XRH5_9AQUI</name>
<comment type="caution">
    <text evidence="1">The sequence shown here is derived from an EMBL/GenBank/DDBJ whole genome shotgun (WGS) entry which is preliminary data.</text>
</comment>
<evidence type="ECO:0000313" key="1">
    <source>
        <dbReference type="EMBL" id="RLJ71538.1"/>
    </source>
</evidence>
<accession>A0A497XRH5</accession>
<keyword evidence="2" id="KW-1185">Reference proteome</keyword>
<dbReference type="EMBL" id="RCCJ01000001">
    <property type="protein sequence ID" value="RLJ71538.1"/>
    <property type="molecule type" value="Genomic_DNA"/>
</dbReference>
<dbReference type="OrthoDB" id="13956at2"/>
<dbReference type="RefSeq" id="WP_121012989.1">
    <property type="nucleotide sequence ID" value="NZ_RCCJ01000001.1"/>
</dbReference>
<evidence type="ECO:0000313" key="2">
    <source>
        <dbReference type="Proteomes" id="UP000267841"/>
    </source>
</evidence>
<gene>
    <name evidence="1" type="ORF">BCF55_1840</name>
</gene>